<comment type="caution">
    <text evidence="2">The sequence shown here is derived from an EMBL/GenBank/DDBJ whole genome shotgun (WGS) entry which is preliminary data.</text>
</comment>
<dbReference type="Proteomes" id="UP000273611">
    <property type="component" value="Unassembled WGS sequence"/>
</dbReference>
<keyword evidence="3" id="KW-1185">Reference proteome</keyword>
<reference evidence="1 3" key="2">
    <citation type="submission" date="2017-09" db="EMBL/GenBank/DDBJ databases">
        <title>Comparative genomics of rhizobia isolated from Phaseolus vulgaris in China.</title>
        <authorList>
            <person name="Tong W."/>
        </authorList>
    </citation>
    <scope>NUCLEOTIDE SEQUENCE [LARGE SCALE GENOMIC DNA]</scope>
    <source>
        <strain evidence="1 3">Y27</strain>
    </source>
</reference>
<gene>
    <name evidence="1" type="ORF">CO662_30995</name>
    <name evidence="2" type="ORF">EEQ99_32390</name>
</gene>
<evidence type="ECO:0000313" key="2">
    <source>
        <dbReference type="EMBL" id="RUL95969.1"/>
    </source>
</evidence>
<evidence type="ECO:0000313" key="3">
    <source>
        <dbReference type="Proteomes" id="UP000219972"/>
    </source>
</evidence>
<name>A0A432N8W6_9HYPH</name>
<evidence type="ECO:0000313" key="4">
    <source>
        <dbReference type="Proteomes" id="UP000273611"/>
    </source>
</evidence>
<proteinExistence type="predicted"/>
<evidence type="ECO:0000313" key="1">
    <source>
        <dbReference type="EMBL" id="PDS48194.1"/>
    </source>
</evidence>
<dbReference type="AlphaFoldDB" id="A0A432N8W6"/>
<accession>A0A432N8W6</accession>
<dbReference type="EMBL" id="RIBW01000026">
    <property type="protein sequence ID" value="RUL95969.1"/>
    <property type="molecule type" value="Genomic_DNA"/>
</dbReference>
<sequence>MSTPNRACIHRRKSFVNAATSCNLKHLPTGDKEDFAQYGKMISIEEYFLTVILHHRTFSEARWIAGCRNQTSHDRCRSRLQEIETSGSHAVRMFELRR</sequence>
<organism evidence="2 4">
    <name type="scientific">Rhizobium anhuiense</name>
    <dbReference type="NCBI Taxonomy" id="1184720"/>
    <lineage>
        <taxon>Bacteria</taxon>
        <taxon>Pseudomonadati</taxon>
        <taxon>Pseudomonadota</taxon>
        <taxon>Alphaproteobacteria</taxon>
        <taxon>Hyphomicrobiales</taxon>
        <taxon>Rhizobiaceae</taxon>
        <taxon>Rhizobium/Agrobacterium group</taxon>
        <taxon>Rhizobium</taxon>
    </lineage>
</organism>
<dbReference type="EMBL" id="NWSL01000030">
    <property type="protein sequence ID" value="PDS48194.1"/>
    <property type="molecule type" value="Genomic_DNA"/>
</dbReference>
<dbReference type="Proteomes" id="UP000219972">
    <property type="component" value="Unassembled WGS sequence"/>
</dbReference>
<reference evidence="2 4" key="1">
    <citation type="journal article" date="2015" name="Int. J. Syst. Evol. Microbiol.">
        <title>Rhizobium anhuiense sp. nov., isolated from effective nodules of Vicia faba and Pisum sativum.</title>
        <authorList>
            <person name="Zhang Y.J."/>
            <person name="Zheng W.T."/>
            <person name="Everall I."/>
            <person name="Young J.P."/>
            <person name="Zhang X.X."/>
            <person name="Tian C.F."/>
            <person name="Sui X.H."/>
            <person name="Wang E.T."/>
            <person name="Chen W.X."/>
        </authorList>
    </citation>
    <scope>NUCLEOTIDE SEQUENCE [LARGE SCALE GENOMIC DNA]</scope>
    <source>
        <strain evidence="2 4">CCBAU 23252</strain>
    </source>
</reference>
<reference evidence="2" key="3">
    <citation type="submission" date="2018-11" db="EMBL/GenBank/DDBJ databases">
        <authorList>
            <person name="Huo Y."/>
        </authorList>
    </citation>
    <scope>NUCLEOTIDE SEQUENCE</scope>
    <source>
        <strain evidence="2">CCBAU 23252</strain>
    </source>
</reference>
<protein>
    <submittedName>
        <fullName evidence="2">Uncharacterized protein</fullName>
    </submittedName>
</protein>